<evidence type="ECO:0000256" key="7">
    <source>
        <dbReference type="SAM" id="Phobius"/>
    </source>
</evidence>
<proteinExistence type="inferred from homology"/>
<evidence type="ECO:0000256" key="3">
    <source>
        <dbReference type="ARBA" id="ARBA00022475"/>
    </source>
</evidence>
<feature type="transmembrane region" description="Helical" evidence="7">
    <location>
        <begin position="168"/>
        <end position="186"/>
    </location>
</feature>
<dbReference type="Pfam" id="PF00892">
    <property type="entry name" value="EamA"/>
    <property type="match status" value="2"/>
</dbReference>
<feature type="transmembrane region" description="Helical" evidence="7">
    <location>
        <begin position="21"/>
        <end position="42"/>
    </location>
</feature>
<feature type="transmembrane region" description="Helical" evidence="7">
    <location>
        <begin position="231"/>
        <end position="251"/>
    </location>
</feature>
<dbReference type="AlphaFoldDB" id="A0AAU8IGD6"/>
<organism evidence="9">
    <name type="scientific">Sporolactobacillus sp. Y61</name>
    <dbReference type="NCBI Taxonomy" id="3160863"/>
    <lineage>
        <taxon>Bacteria</taxon>
        <taxon>Bacillati</taxon>
        <taxon>Bacillota</taxon>
        <taxon>Bacilli</taxon>
        <taxon>Bacillales</taxon>
        <taxon>Sporolactobacillaceae</taxon>
        <taxon>Sporolactobacillus</taxon>
    </lineage>
</organism>
<feature type="domain" description="EamA" evidence="8">
    <location>
        <begin position="172"/>
        <end position="304"/>
    </location>
</feature>
<evidence type="ECO:0000313" key="9">
    <source>
        <dbReference type="EMBL" id="XCJ17263.1"/>
    </source>
</evidence>
<dbReference type="GO" id="GO:0005886">
    <property type="term" value="C:plasma membrane"/>
    <property type="evidence" value="ECO:0007669"/>
    <property type="project" value="UniProtKB-SubCell"/>
</dbReference>
<feature type="transmembrane region" description="Helical" evidence="7">
    <location>
        <begin position="198"/>
        <end position="219"/>
    </location>
</feature>
<sequence>MLAGKTDSLAGNASSGRAKGMALVLSGAVLWGVSGNAAQYLFDEKLLNPGWLTSVRMLSAGFLLLLWAAASNRRAVWKIWTEKRSVRDLFIFGLIGMIGAQYTYFEAVAAGNAATATLLQYLSPVLIMSYLILRWRRRPTRTEGAAIVLALTGVFFIVTKGHPGQLSVAPAALFWGLLSALGGAIYSMQPSQLLEKWGAAPVVGWGMIIGGTAMSLFYPPWLFHGQWSRETLAGITFVILFGTLLAFYLYLASLKYLKPIETSLLGCAEPLSAAVVSVAVMKVPFTVFDWFGAFCIIMTVMILSFPLKRRA</sequence>
<keyword evidence="3" id="KW-1003">Cell membrane</keyword>
<feature type="domain" description="EamA" evidence="8">
    <location>
        <begin position="19"/>
        <end position="159"/>
    </location>
</feature>
<evidence type="ECO:0000256" key="4">
    <source>
        <dbReference type="ARBA" id="ARBA00022692"/>
    </source>
</evidence>
<evidence type="ECO:0000256" key="6">
    <source>
        <dbReference type="ARBA" id="ARBA00023136"/>
    </source>
</evidence>
<comment type="subcellular location">
    <subcellularLocation>
        <location evidence="1">Cell membrane</location>
        <topology evidence="1">Multi-pass membrane protein</topology>
    </subcellularLocation>
</comment>
<feature type="transmembrane region" description="Helical" evidence="7">
    <location>
        <begin position="48"/>
        <end position="68"/>
    </location>
</feature>
<feature type="transmembrane region" description="Helical" evidence="7">
    <location>
        <begin position="111"/>
        <end position="133"/>
    </location>
</feature>
<evidence type="ECO:0000256" key="5">
    <source>
        <dbReference type="ARBA" id="ARBA00022989"/>
    </source>
</evidence>
<dbReference type="InterPro" id="IPR050638">
    <property type="entry name" value="AA-Vitamin_Transporters"/>
</dbReference>
<dbReference type="InterPro" id="IPR037185">
    <property type="entry name" value="EmrE-like"/>
</dbReference>
<dbReference type="RefSeq" id="WP_353948543.1">
    <property type="nucleotide sequence ID" value="NZ_CP159510.1"/>
</dbReference>
<keyword evidence="5 7" id="KW-1133">Transmembrane helix</keyword>
<evidence type="ECO:0000256" key="2">
    <source>
        <dbReference type="ARBA" id="ARBA00007362"/>
    </source>
</evidence>
<dbReference type="PANTHER" id="PTHR32322">
    <property type="entry name" value="INNER MEMBRANE TRANSPORTER"/>
    <property type="match status" value="1"/>
</dbReference>
<gene>
    <name evidence="9" type="ORF">ABNN70_01620</name>
</gene>
<dbReference type="InterPro" id="IPR000620">
    <property type="entry name" value="EamA_dom"/>
</dbReference>
<evidence type="ECO:0000259" key="8">
    <source>
        <dbReference type="Pfam" id="PF00892"/>
    </source>
</evidence>
<comment type="similarity">
    <text evidence="2">Belongs to the EamA transporter family.</text>
</comment>
<keyword evidence="6 7" id="KW-0472">Membrane</keyword>
<dbReference type="PANTHER" id="PTHR32322:SF18">
    <property type="entry name" value="S-ADENOSYLMETHIONINE_S-ADENOSYLHOMOCYSTEINE TRANSPORTER"/>
    <property type="match status" value="1"/>
</dbReference>
<evidence type="ECO:0000256" key="1">
    <source>
        <dbReference type="ARBA" id="ARBA00004651"/>
    </source>
</evidence>
<accession>A0AAU8IGD6</accession>
<dbReference type="SUPFAM" id="SSF103481">
    <property type="entry name" value="Multidrug resistance efflux transporter EmrE"/>
    <property type="match status" value="2"/>
</dbReference>
<protein>
    <submittedName>
        <fullName evidence="9">EamA family transporter</fullName>
    </submittedName>
</protein>
<name>A0AAU8IGD6_9BACL</name>
<feature type="transmembrane region" description="Helical" evidence="7">
    <location>
        <begin position="89"/>
        <end position="105"/>
    </location>
</feature>
<keyword evidence="4 7" id="KW-0812">Transmembrane</keyword>
<dbReference type="EMBL" id="CP159510">
    <property type="protein sequence ID" value="XCJ17263.1"/>
    <property type="molecule type" value="Genomic_DNA"/>
</dbReference>
<feature type="transmembrane region" description="Helical" evidence="7">
    <location>
        <begin position="287"/>
        <end position="307"/>
    </location>
</feature>
<reference evidence="9" key="1">
    <citation type="submission" date="2024-06" db="EMBL/GenBank/DDBJ databases">
        <authorList>
            <person name="Fan A."/>
            <person name="Zhang F.Y."/>
            <person name="Zhang L."/>
        </authorList>
    </citation>
    <scope>NUCLEOTIDE SEQUENCE</scope>
    <source>
        <strain evidence="9">Y61</strain>
    </source>
</reference>